<comment type="caution">
    <text evidence="6">The sequence shown here is derived from an EMBL/GenBank/DDBJ whole genome shotgun (WGS) entry which is preliminary data.</text>
</comment>
<evidence type="ECO:0000256" key="1">
    <source>
        <dbReference type="ARBA" id="ARBA00001974"/>
    </source>
</evidence>
<dbReference type="PRINTS" id="PR00411">
    <property type="entry name" value="PNDRDTASEI"/>
</dbReference>
<evidence type="ECO:0000256" key="3">
    <source>
        <dbReference type="ARBA" id="ARBA00022630"/>
    </source>
</evidence>
<comment type="similarity">
    <text evidence="2">Belongs to the FAD-dependent oxidoreductase family.</text>
</comment>
<keyword evidence="6" id="KW-0560">Oxidoreductase</keyword>
<dbReference type="InterPro" id="IPR050260">
    <property type="entry name" value="FAD-bd_OxRdtase"/>
</dbReference>
<dbReference type="SUPFAM" id="SSF51905">
    <property type="entry name" value="FAD/NAD(P)-binding domain"/>
    <property type="match status" value="1"/>
</dbReference>
<dbReference type="InterPro" id="IPR023753">
    <property type="entry name" value="FAD/NAD-binding_dom"/>
</dbReference>
<comment type="cofactor">
    <cofactor evidence="1">
        <name>FAD</name>
        <dbReference type="ChEBI" id="CHEBI:57692"/>
    </cofactor>
</comment>
<evidence type="ECO:0000256" key="2">
    <source>
        <dbReference type="ARBA" id="ARBA00006442"/>
    </source>
</evidence>
<keyword evidence="7" id="KW-1185">Reference proteome</keyword>
<dbReference type="Pfam" id="PF07992">
    <property type="entry name" value="Pyr_redox_2"/>
    <property type="match status" value="1"/>
</dbReference>
<evidence type="ECO:0000259" key="5">
    <source>
        <dbReference type="Pfam" id="PF07992"/>
    </source>
</evidence>
<organism evidence="6 7">
    <name type="scientific">Autumnicola edwardsiae</name>
    <dbReference type="NCBI Taxonomy" id="3075594"/>
    <lineage>
        <taxon>Bacteria</taxon>
        <taxon>Pseudomonadati</taxon>
        <taxon>Bacteroidota</taxon>
        <taxon>Flavobacteriia</taxon>
        <taxon>Flavobacteriales</taxon>
        <taxon>Flavobacteriaceae</taxon>
        <taxon>Autumnicola</taxon>
    </lineage>
</organism>
<reference evidence="6 7" key="1">
    <citation type="submission" date="2023-09" db="EMBL/GenBank/DDBJ databases">
        <authorList>
            <person name="Rey-Velasco X."/>
        </authorList>
    </citation>
    <scope>NUCLEOTIDE SEQUENCE [LARGE SCALE GENOMIC DNA]</scope>
    <source>
        <strain evidence="6 7">F297</strain>
    </source>
</reference>
<gene>
    <name evidence="6" type="ORF">RM529_08025</name>
</gene>
<evidence type="ECO:0000313" key="7">
    <source>
        <dbReference type="Proteomes" id="UP001248819"/>
    </source>
</evidence>
<accession>A0ABU3CUN7</accession>
<dbReference type="PRINTS" id="PR00368">
    <property type="entry name" value="FADPNR"/>
</dbReference>
<dbReference type="PANTHER" id="PTHR43429">
    <property type="entry name" value="PYRIDINE NUCLEOTIDE-DISULFIDE OXIDOREDUCTASE DOMAIN-CONTAINING"/>
    <property type="match status" value="1"/>
</dbReference>
<evidence type="ECO:0000313" key="6">
    <source>
        <dbReference type="EMBL" id="MDT0650087.1"/>
    </source>
</evidence>
<sequence length="428" mass="49297">MEHIVIIGNGISGITAARHIRKHSQKEITVISDENEYFFSRTALMYVYMGHMRWEHLEPYADWFWEKNRINLKSARVEKVDFDSKKLQFSSGSSLRYDKLVLATGSVYNKYGWEGENLQGVQGLVTKQDLELLEKNSAQCKHAVIIGGGLIAVELAEMLRTRKIEVTILIREKAFWGNVLPANNAKMISDHIASHGVTLRHKTELDKILPDENGQVRAVTTKSGEEIECQLVGLCAGVKPNIDFLRDTGLEIDKGILVNNYLETNIPHVYAIGDCAQQREVIGQRKAVEAVWYTGRMMGETLAQTLTGNRIKYNPGNWFNSAKFFDIEYQTYGWVWAEPKEKEQHFHWQHKDNTKAITIAFDTETSQFLGINTFGIRMRHEVFDRWLNEKRSIGYVLANLKEANFDPEFYTRHEKEIFRSFKNELVKA</sequence>
<feature type="domain" description="FAD/NAD(P)-binding" evidence="5">
    <location>
        <begin position="3"/>
        <end position="279"/>
    </location>
</feature>
<dbReference type="GO" id="GO:0016491">
    <property type="term" value="F:oxidoreductase activity"/>
    <property type="evidence" value="ECO:0007669"/>
    <property type="project" value="UniProtKB-KW"/>
</dbReference>
<name>A0ABU3CUN7_9FLAO</name>
<keyword evidence="4" id="KW-0274">FAD</keyword>
<dbReference type="Proteomes" id="UP001248819">
    <property type="component" value="Unassembled WGS sequence"/>
</dbReference>
<dbReference type="EC" id="1.-.-.-" evidence="6"/>
<dbReference type="PANTHER" id="PTHR43429:SF3">
    <property type="entry name" value="NITRITE REDUCTASE [NAD(P)H]"/>
    <property type="match status" value="1"/>
</dbReference>
<keyword evidence="3" id="KW-0285">Flavoprotein</keyword>
<dbReference type="EMBL" id="JAVRHP010000032">
    <property type="protein sequence ID" value="MDT0650087.1"/>
    <property type="molecule type" value="Genomic_DNA"/>
</dbReference>
<protein>
    <submittedName>
        <fullName evidence="6">FAD/NAD(P)-binding oxidoreductase</fullName>
        <ecNumber evidence="6">1.-.-.-</ecNumber>
    </submittedName>
</protein>
<dbReference type="InterPro" id="IPR036188">
    <property type="entry name" value="FAD/NAD-bd_sf"/>
</dbReference>
<proteinExistence type="inferred from homology"/>
<evidence type="ECO:0000256" key="4">
    <source>
        <dbReference type="ARBA" id="ARBA00022827"/>
    </source>
</evidence>
<dbReference type="RefSeq" id="WP_311484290.1">
    <property type="nucleotide sequence ID" value="NZ_JAVRHP010000032.1"/>
</dbReference>
<dbReference type="Gene3D" id="3.50.50.60">
    <property type="entry name" value="FAD/NAD(P)-binding domain"/>
    <property type="match status" value="2"/>
</dbReference>